<evidence type="ECO:0000256" key="1">
    <source>
        <dbReference type="SAM" id="MobiDB-lite"/>
    </source>
</evidence>
<evidence type="ECO:0000256" key="2">
    <source>
        <dbReference type="SAM" id="Phobius"/>
    </source>
</evidence>
<dbReference type="EMBL" id="KZ857498">
    <property type="protein sequence ID" value="RDX41913.1"/>
    <property type="molecule type" value="Genomic_DNA"/>
</dbReference>
<sequence length="275" mass="28995">MRNYVAPSTPIRLFALSEVPAQCDRIALAWTGGTSNYTIEIISQVAPVFTPPVLTALGLSDNSITWTANLCGGAPVTIVASDSGFTVSFTLSIAARSERDFYILWCIAGAPPVVPYAGHNALVVAGIVIIASALGWRAYRSRRRRHQTFVQGTQRCSAAPAWNERRNTLLVEALPPAYACDRNSSDPDHGGDGRAIQPVPSVGSMQMTELPRMVGVAESLAAASVTRPENDTTSTQATAVTGNTPLAGDSNRARLDGDGRAVSAVADDGILPPAY</sequence>
<protein>
    <submittedName>
        <fullName evidence="3">Uncharacterized protein</fullName>
    </submittedName>
</protein>
<dbReference type="Proteomes" id="UP000256964">
    <property type="component" value="Unassembled WGS sequence"/>
</dbReference>
<dbReference type="AlphaFoldDB" id="A0A371CNP8"/>
<keyword evidence="4" id="KW-1185">Reference proteome</keyword>
<gene>
    <name evidence="3" type="ORF">OH76DRAFT_1489101</name>
</gene>
<evidence type="ECO:0000313" key="4">
    <source>
        <dbReference type="Proteomes" id="UP000256964"/>
    </source>
</evidence>
<feature type="compositionally biased region" description="Polar residues" evidence="1">
    <location>
        <begin position="231"/>
        <end position="244"/>
    </location>
</feature>
<organism evidence="3 4">
    <name type="scientific">Lentinus brumalis</name>
    <dbReference type="NCBI Taxonomy" id="2498619"/>
    <lineage>
        <taxon>Eukaryota</taxon>
        <taxon>Fungi</taxon>
        <taxon>Dikarya</taxon>
        <taxon>Basidiomycota</taxon>
        <taxon>Agaricomycotina</taxon>
        <taxon>Agaricomycetes</taxon>
        <taxon>Polyporales</taxon>
        <taxon>Polyporaceae</taxon>
        <taxon>Lentinus</taxon>
    </lineage>
</organism>
<reference evidence="3 4" key="1">
    <citation type="journal article" date="2018" name="Biotechnol. Biofuels">
        <title>Integrative visual omics of the white-rot fungus Polyporus brumalis exposes the biotechnological potential of its oxidative enzymes for delignifying raw plant biomass.</title>
        <authorList>
            <person name="Miyauchi S."/>
            <person name="Rancon A."/>
            <person name="Drula E."/>
            <person name="Hage H."/>
            <person name="Chaduli D."/>
            <person name="Favel A."/>
            <person name="Grisel S."/>
            <person name="Henrissat B."/>
            <person name="Herpoel-Gimbert I."/>
            <person name="Ruiz-Duenas F.J."/>
            <person name="Chevret D."/>
            <person name="Hainaut M."/>
            <person name="Lin J."/>
            <person name="Wang M."/>
            <person name="Pangilinan J."/>
            <person name="Lipzen A."/>
            <person name="Lesage-Meessen L."/>
            <person name="Navarro D."/>
            <person name="Riley R."/>
            <person name="Grigoriev I.V."/>
            <person name="Zhou S."/>
            <person name="Raouche S."/>
            <person name="Rosso M.N."/>
        </authorList>
    </citation>
    <scope>NUCLEOTIDE SEQUENCE [LARGE SCALE GENOMIC DNA]</scope>
    <source>
        <strain evidence="3 4">BRFM 1820</strain>
    </source>
</reference>
<accession>A0A371CNP8</accession>
<feature type="region of interest" description="Disordered" evidence="1">
    <location>
        <begin position="225"/>
        <end position="260"/>
    </location>
</feature>
<dbReference type="OrthoDB" id="3362246at2759"/>
<keyword evidence="2" id="KW-0472">Membrane</keyword>
<keyword evidence="2" id="KW-1133">Transmembrane helix</keyword>
<keyword evidence="2" id="KW-0812">Transmembrane</keyword>
<name>A0A371CNP8_9APHY</name>
<evidence type="ECO:0000313" key="3">
    <source>
        <dbReference type="EMBL" id="RDX41913.1"/>
    </source>
</evidence>
<proteinExistence type="predicted"/>
<feature type="transmembrane region" description="Helical" evidence="2">
    <location>
        <begin position="121"/>
        <end position="139"/>
    </location>
</feature>